<dbReference type="OrthoDB" id="9788327at2"/>
<dbReference type="EMBL" id="NOXX01000203">
    <property type="protein sequence ID" value="OYQ43487.1"/>
    <property type="molecule type" value="Genomic_DNA"/>
</dbReference>
<organism evidence="3 4">
    <name type="scientific">Flavobacterium aurantiibacter</name>
    <dbReference type="NCBI Taxonomy" id="2023067"/>
    <lineage>
        <taxon>Bacteria</taxon>
        <taxon>Pseudomonadati</taxon>
        <taxon>Bacteroidota</taxon>
        <taxon>Flavobacteriia</taxon>
        <taxon>Flavobacteriales</taxon>
        <taxon>Flavobacteriaceae</taxon>
        <taxon>Flavobacterium</taxon>
    </lineage>
</organism>
<dbReference type="SUPFAM" id="SSF54001">
    <property type="entry name" value="Cysteine proteinases"/>
    <property type="match status" value="1"/>
</dbReference>
<comment type="caution">
    <text evidence="3">The sequence shown here is derived from an EMBL/GenBank/DDBJ whole genome shotgun (WGS) entry which is preliminary data.</text>
</comment>
<evidence type="ECO:0000313" key="4">
    <source>
        <dbReference type="Proteomes" id="UP000216035"/>
    </source>
</evidence>
<dbReference type="InterPro" id="IPR002931">
    <property type="entry name" value="Transglutaminase-like"/>
</dbReference>
<protein>
    <recommendedName>
        <fullName evidence="2">Transglutaminase-like domain-containing protein</fullName>
    </recommendedName>
</protein>
<dbReference type="Gene3D" id="3.10.620.30">
    <property type="match status" value="1"/>
</dbReference>
<keyword evidence="1" id="KW-0732">Signal</keyword>
<dbReference type="InterPro" id="IPR038765">
    <property type="entry name" value="Papain-like_cys_pep_sf"/>
</dbReference>
<proteinExistence type="predicted"/>
<evidence type="ECO:0000313" key="3">
    <source>
        <dbReference type="EMBL" id="OYQ43487.1"/>
    </source>
</evidence>
<name>A0A255ZPI1_9FLAO</name>
<dbReference type="GO" id="GO:0005737">
    <property type="term" value="C:cytoplasm"/>
    <property type="evidence" value="ECO:0007669"/>
    <property type="project" value="TreeGrafter"/>
</dbReference>
<dbReference type="Pfam" id="PF01841">
    <property type="entry name" value="Transglut_core"/>
    <property type="match status" value="1"/>
</dbReference>
<accession>A0A255ZPI1</accession>
<gene>
    <name evidence="3" type="ORF">CHX27_10060</name>
</gene>
<dbReference type="Proteomes" id="UP000216035">
    <property type="component" value="Unassembled WGS sequence"/>
</dbReference>
<feature type="chain" id="PRO_5013101306" description="Transglutaminase-like domain-containing protein" evidence="1">
    <location>
        <begin position="23"/>
        <end position="325"/>
    </location>
</feature>
<feature type="domain" description="Transglutaminase-like" evidence="2">
    <location>
        <begin position="113"/>
        <end position="180"/>
    </location>
</feature>
<sequence>MGMKKLLYFFLLTSVLSFGQSADSLYTEVDTRVANYPKSFSSVKAFAERIQSDYKIPELQARAAFTWISKNVAYDLNLMRAVKQKAPASFSFRTEAEKLQKQRERITADAVQTLKSKRGVCQGYSSLFYEVCDQLGIPVKMIPGASKSMLTHIGKLPEDEDHVWNKIYLNDKWELVDVTWAAGIITGEKPKFEFRFNPAYFCTPAELFAFTHFATAEAERETGMTAQEFADLPLYYGSYLLANFDLETPITAFLKPRANDILLRLNFLPENAKVGLRYSMGNEFIPLELTYFDDYATVTLPQTPTGGYATLYINGRSVVSWRIKN</sequence>
<keyword evidence="4" id="KW-1185">Reference proteome</keyword>
<evidence type="ECO:0000256" key="1">
    <source>
        <dbReference type="SAM" id="SignalP"/>
    </source>
</evidence>
<dbReference type="SMART" id="SM00460">
    <property type="entry name" value="TGc"/>
    <property type="match status" value="1"/>
</dbReference>
<dbReference type="PANTHER" id="PTHR46333">
    <property type="entry name" value="CYTOKINESIS PROTEIN 3"/>
    <property type="match status" value="1"/>
</dbReference>
<reference evidence="3 4" key="1">
    <citation type="submission" date="2017-07" db="EMBL/GenBank/DDBJ databases">
        <title>Flavobacterium cyanobacteriorum sp. nov., isolated from cyanobacterial aggregates in a eutrophic lake.</title>
        <authorList>
            <person name="Cai H."/>
        </authorList>
    </citation>
    <scope>NUCLEOTIDE SEQUENCE [LARGE SCALE GENOMIC DNA]</scope>
    <source>
        <strain evidence="3 4">TH167</strain>
    </source>
</reference>
<dbReference type="InterPro" id="IPR052557">
    <property type="entry name" value="CAP/Cytokinesis_protein"/>
</dbReference>
<evidence type="ECO:0000259" key="2">
    <source>
        <dbReference type="SMART" id="SM00460"/>
    </source>
</evidence>
<feature type="signal peptide" evidence="1">
    <location>
        <begin position="1"/>
        <end position="22"/>
    </location>
</feature>
<dbReference type="PANTHER" id="PTHR46333:SF2">
    <property type="entry name" value="CYTOKINESIS PROTEIN 3"/>
    <property type="match status" value="1"/>
</dbReference>
<dbReference type="AlphaFoldDB" id="A0A255ZPI1"/>